<name>A0A498JWQ1_MALDO</name>
<dbReference type="PROSITE" id="PS51257">
    <property type="entry name" value="PROKAR_LIPOPROTEIN"/>
    <property type="match status" value="1"/>
</dbReference>
<gene>
    <name evidence="5" type="ORF">DVH24_009946</name>
</gene>
<dbReference type="Proteomes" id="UP000290289">
    <property type="component" value="Chromosome 5"/>
</dbReference>
<evidence type="ECO:0000256" key="4">
    <source>
        <dbReference type="RuleBase" id="RU363099"/>
    </source>
</evidence>
<proteinExistence type="inferred from homology"/>
<evidence type="ECO:0000256" key="2">
    <source>
        <dbReference type="ARBA" id="ARBA00011738"/>
    </source>
</evidence>
<dbReference type="Pfam" id="PF03018">
    <property type="entry name" value="Dirigent"/>
    <property type="match status" value="1"/>
</dbReference>
<comment type="caution">
    <text evidence="5">The sequence shown here is derived from an EMBL/GenBank/DDBJ whole genome shotgun (WGS) entry which is preliminary data.</text>
</comment>
<evidence type="ECO:0000313" key="5">
    <source>
        <dbReference type="EMBL" id="RXH97621.1"/>
    </source>
</evidence>
<evidence type="ECO:0000256" key="1">
    <source>
        <dbReference type="ARBA" id="ARBA00010746"/>
    </source>
</evidence>
<dbReference type="GO" id="GO:0009699">
    <property type="term" value="P:phenylpropanoid biosynthetic process"/>
    <property type="evidence" value="ECO:0007669"/>
    <property type="project" value="UniProtKB-ARBA"/>
</dbReference>
<sequence>MARVGTIIFLNLLFIACLSTPLMVQSAIENPRENIDQWYQNLSHAQQKLTMLHFYLHEVVFGPHPTLVTVANASNTSTSLPYFGLVNIFDNPLTKGPKPGSKLVGRAQGLYGFSSQEEVSLLTAMNFVFTSGKHSGSSLTVLGRNPIGQSVRELPIVAGTGVFRLARGFALVKTYFLDTSGAIVEYNVTILHY</sequence>
<keyword evidence="4" id="KW-0052">Apoplast</keyword>
<organism evidence="5 6">
    <name type="scientific">Malus domestica</name>
    <name type="common">Apple</name>
    <name type="synonym">Pyrus malus</name>
    <dbReference type="NCBI Taxonomy" id="3750"/>
    <lineage>
        <taxon>Eukaryota</taxon>
        <taxon>Viridiplantae</taxon>
        <taxon>Streptophyta</taxon>
        <taxon>Embryophyta</taxon>
        <taxon>Tracheophyta</taxon>
        <taxon>Spermatophyta</taxon>
        <taxon>Magnoliopsida</taxon>
        <taxon>eudicotyledons</taxon>
        <taxon>Gunneridae</taxon>
        <taxon>Pentapetalae</taxon>
        <taxon>rosids</taxon>
        <taxon>fabids</taxon>
        <taxon>Rosales</taxon>
        <taxon>Rosaceae</taxon>
        <taxon>Amygdaloideae</taxon>
        <taxon>Maleae</taxon>
        <taxon>Malus</taxon>
    </lineage>
</organism>
<accession>A0A498JWQ1</accession>
<dbReference type="EMBL" id="RDQH01000331">
    <property type="protein sequence ID" value="RXH97621.1"/>
    <property type="molecule type" value="Genomic_DNA"/>
</dbReference>
<keyword evidence="3 4" id="KW-0964">Secreted</keyword>
<protein>
    <recommendedName>
        <fullName evidence="4">Dirigent protein</fullName>
    </recommendedName>
</protein>
<dbReference type="Gramene" id="mRNA:MD05G0096700">
    <property type="protein sequence ID" value="CDS:MD05G0096700.1"/>
    <property type="gene ID" value="MD05G0096700"/>
</dbReference>
<reference evidence="5 6" key="1">
    <citation type="submission" date="2018-10" db="EMBL/GenBank/DDBJ databases">
        <title>A high-quality apple genome assembly.</title>
        <authorList>
            <person name="Hu J."/>
        </authorList>
    </citation>
    <scope>NUCLEOTIDE SEQUENCE [LARGE SCALE GENOMIC DNA]</scope>
    <source>
        <strain evidence="6">cv. HFTH1</strain>
        <tissue evidence="5">Young leaf</tissue>
    </source>
</reference>
<dbReference type="InterPro" id="IPR044859">
    <property type="entry name" value="Allene_oxi_cyc_Dirigent"/>
</dbReference>
<feature type="chain" id="PRO_5019611357" description="Dirigent protein" evidence="4">
    <location>
        <begin position="20"/>
        <end position="193"/>
    </location>
</feature>
<comment type="function">
    <text evidence="4">Dirigent proteins impart stereoselectivity on the phenoxy radical-coupling reaction, yielding optically active lignans from two molecules of coniferyl alcohol in the biosynthesis of lignans, flavonolignans, and alkaloids and thus plays a central role in plant secondary metabolism.</text>
</comment>
<dbReference type="OrthoDB" id="1864232at2759"/>
<evidence type="ECO:0000313" key="6">
    <source>
        <dbReference type="Proteomes" id="UP000290289"/>
    </source>
</evidence>
<comment type="similarity">
    <text evidence="1 4">Belongs to the plant dirigent protein family.</text>
</comment>
<feature type="signal peptide" evidence="4">
    <location>
        <begin position="1"/>
        <end position="19"/>
    </location>
</feature>
<dbReference type="Gene3D" id="2.40.480.10">
    <property type="entry name" value="Allene oxide cyclase-like"/>
    <property type="match status" value="1"/>
</dbReference>
<dbReference type="InterPro" id="IPR004265">
    <property type="entry name" value="Dirigent"/>
</dbReference>
<keyword evidence="6" id="KW-1185">Reference proteome</keyword>
<dbReference type="GO" id="GO:0048046">
    <property type="term" value="C:apoplast"/>
    <property type="evidence" value="ECO:0007669"/>
    <property type="project" value="UniProtKB-SubCell"/>
</dbReference>
<dbReference type="SMR" id="A0A498JWQ1"/>
<keyword evidence="4" id="KW-0732">Signal</keyword>
<comment type="subunit">
    <text evidence="2 4">Homodimer.</text>
</comment>
<dbReference type="AlphaFoldDB" id="A0A498JWQ1"/>
<evidence type="ECO:0000256" key="3">
    <source>
        <dbReference type="ARBA" id="ARBA00022525"/>
    </source>
</evidence>
<dbReference type="PANTHER" id="PTHR21495">
    <property type="entry name" value="NUCLEOPORIN-RELATED"/>
    <property type="match status" value="1"/>
</dbReference>
<comment type="subcellular location">
    <subcellularLocation>
        <location evidence="4">Secreted</location>
        <location evidence="4">Extracellular space</location>
        <location evidence="4">Apoplast</location>
    </subcellularLocation>
</comment>